<accession>A0A5C6P2P1</accession>
<protein>
    <submittedName>
        <fullName evidence="1">Uncharacterized protein</fullName>
    </submittedName>
</protein>
<keyword evidence="2" id="KW-1185">Reference proteome</keyword>
<evidence type="ECO:0000313" key="2">
    <source>
        <dbReference type="Proteomes" id="UP000324091"/>
    </source>
</evidence>
<name>A0A5C6P2P1_9TELE</name>
<proteinExistence type="predicted"/>
<organism evidence="1 2">
    <name type="scientific">Takifugu flavidus</name>
    <name type="common">sansaifugu</name>
    <dbReference type="NCBI Taxonomy" id="433684"/>
    <lineage>
        <taxon>Eukaryota</taxon>
        <taxon>Metazoa</taxon>
        <taxon>Chordata</taxon>
        <taxon>Craniata</taxon>
        <taxon>Vertebrata</taxon>
        <taxon>Euteleostomi</taxon>
        <taxon>Actinopterygii</taxon>
        <taxon>Neopterygii</taxon>
        <taxon>Teleostei</taxon>
        <taxon>Neoteleostei</taxon>
        <taxon>Acanthomorphata</taxon>
        <taxon>Eupercaria</taxon>
        <taxon>Tetraodontiformes</taxon>
        <taxon>Tetradontoidea</taxon>
        <taxon>Tetraodontidae</taxon>
        <taxon>Takifugu</taxon>
    </lineage>
</organism>
<evidence type="ECO:0000313" key="1">
    <source>
        <dbReference type="EMBL" id="TWW74034.1"/>
    </source>
</evidence>
<dbReference type="AlphaFoldDB" id="A0A5C6P2P1"/>
<comment type="caution">
    <text evidence="1">The sequence shown here is derived from an EMBL/GenBank/DDBJ whole genome shotgun (WGS) entry which is preliminary data.</text>
</comment>
<dbReference type="Proteomes" id="UP000324091">
    <property type="component" value="Chromosome 14"/>
</dbReference>
<gene>
    <name evidence="1" type="ORF">D4764_14G0000350</name>
</gene>
<dbReference type="EMBL" id="RHFK02000006">
    <property type="protein sequence ID" value="TWW74034.1"/>
    <property type="molecule type" value="Genomic_DNA"/>
</dbReference>
<sequence length="108" mass="12277">MITIGAVQLQGAGGKRERKNAKGLGLRGGTFKVGMRGKGRELVDMIQRRKERAAIFRTYCRDKITAPSHVYEAAAGKLIHHMGVDCRRLGYDTVFMYWKSFHKSLHQR</sequence>
<reference evidence="1 2" key="1">
    <citation type="submission" date="2019-04" db="EMBL/GenBank/DDBJ databases">
        <title>Chromosome genome assembly for Takifugu flavidus.</title>
        <authorList>
            <person name="Xiao S."/>
        </authorList>
    </citation>
    <scope>NUCLEOTIDE SEQUENCE [LARGE SCALE GENOMIC DNA]</scope>
    <source>
        <strain evidence="1">HTHZ2018</strain>
        <tissue evidence="1">Muscle</tissue>
    </source>
</reference>